<feature type="compositionally biased region" description="Acidic residues" evidence="1">
    <location>
        <begin position="401"/>
        <end position="424"/>
    </location>
</feature>
<keyword evidence="3" id="KW-1185">Reference proteome</keyword>
<feature type="region of interest" description="Disordered" evidence="1">
    <location>
        <begin position="323"/>
        <end position="482"/>
    </location>
</feature>
<gene>
    <name evidence="2" type="ORF">GALMADRAFT_266599</name>
</gene>
<organism evidence="2 3">
    <name type="scientific">Galerina marginata (strain CBS 339.88)</name>
    <dbReference type="NCBI Taxonomy" id="685588"/>
    <lineage>
        <taxon>Eukaryota</taxon>
        <taxon>Fungi</taxon>
        <taxon>Dikarya</taxon>
        <taxon>Basidiomycota</taxon>
        <taxon>Agaricomycotina</taxon>
        <taxon>Agaricomycetes</taxon>
        <taxon>Agaricomycetidae</taxon>
        <taxon>Agaricales</taxon>
        <taxon>Agaricineae</taxon>
        <taxon>Strophariaceae</taxon>
        <taxon>Galerina</taxon>
    </lineage>
</organism>
<sequence length="626" mass="68770">MYSVLTLHNTQILVKYVREFEAPRQPHPSGDDTKYFYIRPIPEPYEVRPGKRFTLVVGSKLFLAEIVEVSELSDFAARNPGVVLVGGCDPTILPYTCDGMLARPEERLAGETEAPDTRSPSLPSPTAEPTKVVSHAQQLRVVPGQPVPLPHPREDHTSPDPRVAQALPCCFAIEDVAWPPAQGIKSEPHSPTLVTTARLEYRPKRRCSRDSNEGKPVKRNKQHHPISEFLEDPSQEAEWPIPHVVFTSPRMFTTTAAPSTHHPFCDDEHKSGLAVPESPLGVASISTPPLPSTFMRNKPLLNPSAGSTSRLEGILAANRANRAYSPAPFPPPGLERVREPGRFGLLDRPPQRPPRTTAVPERTDDYEGQHCYQTYEEEQDIGIDENDEEESEEGSKGGDRDEVDEEGCDEDEELDMGEGNDGDEDRYYTPHQYPPPYTTLRYPEAHAGSYPSVEPADHQPAEPTTPAGGDDHGHGYSYVGTDRWTGNSINPAVPGGHPVTGPTTRPTEPRSPVGYNFAPSEVYAPVIPVKPTMLSHDYGTHVHADRPLEGEPTRGDAIAQAKVYESASPIAHAQMMTDMLGRMDQVGIFSGNSYVVELPNSAERDLHGLWENALGGLLRSVHTTTG</sequence>
<evidence type="ECO:0000313" key="2">
    <source>
        <dbReference type="EMBL" id="KDR78061.1"/>
    </source>
</evidence>
<accession>A0A067T4L1</accession>
<feature type="region of interest" description="Disordered" evidence="1">
    <location>
        <begin position="109"/>
        <end position="136"/>
    </location>
</feature>
<dbReference type="Proteomes" id="UP000027222">
    <property type="component" value="Unassembled WGS sequence"/>
</dbReference>
<reference evidence="3" key="1">
    <citation type="journal article" date="2014" name="Proc. Natl. Acad. Sci. U.S.A.">
        <title>Extensive sampling of basidiomycete genomes demonstrates inadequacy of the white-rot/brown-rot paradigm for wood decay fungi.</title>
        <authorList>
            <person name="Riley R."/>
            <person name="Salamov A.A."/>
            <person name="Brown D.W."/>
            <person name="Nagy L.G."/>
            <person name="Floudas D."/>
            <person name="Held B.W."/>
            <person name="Levasseur A."/>
            <person name="Lombard V."/>
            <person name="Morin E."/>
            <person name="Otillar R."/>
            <person name="Lindquist E.A."/>
            <person name="Sun H."/>
            <person name="LaButti K.M."/>
            <person name="Schmutz J."/>
            <person name="Jabbour D."/>
            <person name="Luo H."/>
            <person name="Baker S.E."/>
            <person name="Pisabarro A.G."/>
            <person name="Walton J.D."/>
            <person name="Blanchette R.A."/>
            <person name="Henrissat B."/>
            <person name="Martin F."/>
            <person name="Cullen D."/>
            <person name="Hibbett D.S."/>
            <person name="Grigoriev I.V."/>
        </authorList>
    </citation>
    <scope>NUCLEOTIDE SEQUENCE [LARGE SCALE GENOMIC DNA]</scope>
    <source>
        <strain evidence="3">CBS 339.88</strain>
    </source>
</reference>
<evidence type="ECO:0000256" key="1">
    <source>
        <dbReference type="SAM" id="MobiDB-lite"/>
    </source>
</evidence>
<name>A0A067T4L1_GALM3</name>
<protein>
    <submittedName>
        <fullName evidence="2">Uncharacterized protein</fullName>
    </submittedName>
</protein>
<feature type="compositionally biased region" description="Acidic residues" evidence="1">
    <location>
        <begin position="375"/>
        <end position="392"/>
    </location>
</feature>
<feature type="region of interest" description="Disordered" evidence="1">
    <location>
        <begin position="203"/>
        <end position="232"/>
    </location>
</feature>
<evidence type="ECO:0000313" key="3">
    <source>
        <dbReference type="Proteomes" id="UP000027222"/>
    </source>
</evidence>
<dbReference type="HOGENOM" id="CLU_436802_0_0_1"/>
<dbReference type="EMBL" id="KL142375">
    <property type="protein sequence ID" value="KDR78061.1"/>
    <property type="molecule type" value="Genomic_DNA"/>
</dbReference>
<dbReference type="AlphaFoldDB" id="A0A067T4L1"/>
<proteinExistence type="predicted"/>